<dbReference type="EMBL" id="JACJJL010000004">
    <property type="protein sequence ID" value="MBM6660783.1"/>
    <property type="molecule type" value="Genomic_DNA"/>
</dbReference>
<comment type="caution">
    <text evidence="2">The sequence shown here is derived from an EMBL/GenBank/DDBJ whole genome shotgun (WGS) entry which is preliminary data.</text>
</comment>
<evidence type="ECO:0000313" key="2">
    <source>
        <dbReference type="EMBL" id="MBM6660783.1"/>
    </source>
</evidence>
<keyword evidence="2" id="KW-0378">Hydrolase</keyword>
<accession>A0A938WMG6</accession>
<proteinExistence type="predicted"/>
<dbReference type="GO" id="GO:0008236">
    <property type="term" value="F:serine-type peptidase activity"/>
    <property type="evidence" value="ECO:0007669"/>
    <property type="project" value="InterPro"/>
</dbReference>
<feature type="domain" description="Peptidase S9 prolyl oligopeptidase catalytic" evidence="1">
    <location>
        <begin position="142"/>
        <end position="313"/>
    </location>
</feature>
<dbReference type="PANTHER" id="PTHR43358:SF4">
    <property type="entry name" value="ALPHA_BETA HYDROLASE FOLD-1 DOMAIN-CONTAINING PROTEIN"/>
    <property type="match status" value="1"/>
</dbReference>
<reference evidence="2 3" key="1">
    <citation type="journal article" date="2021" name="Sci. Rep.">
        <title>The distribution of antibiotic resistance genes in chicken gut microbiota commensals.</title>
        <authorList>
            <person name="Juricova H."/>
            <person name="Matiasovicova J."/>
            <person name="Kubasova T."/>
            <person name="Cejkova D."/>
            <person name="Rychlik I."/>
        </authorList>
    </citation>
    <scope>NUCLEOTIDE SEQUENCE [LARGE SCALE GENOMIC DNA]</scope>
    <source>
        <strain evidence="2 3">An819</strain>
    </source>
</reference>
<dbReference type="AlphaFoldDB" id="A0A938WMG6"/>
<sequence>MKRRIVMAAAALAAIVVLALAGGSFYMLGYSLDPDPNRADTDSAYAQLYSRMPDMRPWADSLRRCGLLRDTFVAMPGGERHHALWLRADSACGRTAVIVHGYKDCAVKFLYLGRMYHRDLGYNILLPDLHAHGLSDGGSIGMGWNDRLDVMRWAEVAERMFRVAGHESRVVVHGVSMGAATVMCMSGEPLPAYIKCFVEDCGYTSVWDEFACQLREQFGLPPFPLMYTTSALCGAVNGWRFGEASPLAQVARCRRPMLFIHGDADRFVPTEMVYSLYAAKPGPKQLWIGRGSAHAMSYADHPVEYTRVVADFVGR</sequence>
<gene>
    <name evidence="2" type="ORF">H6B30_03270</name>
</gene>
<evidence type="ECO:0000313" key="3">
    <source>
        <dbReference type="Proteomes" id="UP000764045"/>
    </source>
</evidence>
<dbReference type="InterPro" id="IPR029058">
    <property type="entry name" value="AB_hydrolase_fold"/>
</dbReference>
<keyword evidence="3" id="KW-1185">Reference proteome</keyword>
<evidence type="ECO:0000259" key="1">
    <source>
        <dbReference type="Pfam" id="PF00326"/>
    </source>
</evidence>
<dbReference type="Gene3D" id="3.40.50.1820">
    <property type="entry name" value="alpha/beta hydrolase"/>
    <property type="match status" value="1"/>
</dbReference>
<dbReference type="InterPro" id="IPR052920">
    <property type="entry name" value="DNA-binding_regulatory"/>
</dbReference>
<organism evidence="2 3">
    <name type="scientific">Marseilla massiliensis</name>
    <dbReference type="NCBI Taxonomy" id="1841864"/>
    <lineage>
        <taxon>Bacteria</taxon>
        <taxon>Pseudomonadati</taxon>
        <taxon>Bacteroidota</taxon>
        <taxon>Bacteroidia</taxon>
        <taxon>Bacteroidales</taxon>
        <taxon>Prevotellaceae</taxon>
        <taxon>Marseilla</taxon>
    </lineage>
</organism>
<dbReference type="RefSeq" id="WP_205107884.1">
    <property type="nucleotide sequence ID" value="NZ_JACJJL010000004.1"/>
</dbReference>
<dbReference type="SUPFAM" id="SSF53474">
    <property type="entry name" value="alpha/beta-Hydrolases"/>
    <property type="match status" value="1"/>
</dbReference>
<protein>
    <submittedName>
        <fullName evidence="2">Alpha/beta hydrolase</fullName>
    </submittedName>
</protein>
<dbReference type="InterPro" id="IPR001375">
    <property type="entry name" value="Peptidase_S9_cat"/>
</dbReference>
<dbReference type="Pfam" id="PF00326">
    <property type="entry name" value="Peptidase_S9"/>
    <property type="match status" value="1"/>
</dbReference>
<dbReference type="GO" id="GO:0006508">
    <property type="term" value="P:proteolysis"/>
    <property type="evidence" value="ECO:0007669"/>
    <property type="project" value="InterPro"/>
</dbReference>
<dbReference type="Proteomes" id="UP000764045">
    <property type="component" value="Unassembled WGS sequence"/>
</dbReference>
<name>A0A938WMG6_9BACT</name>
<dbReference type="PANTHER" id="PTHR43358">
    <property type="entry name" value="ALPHA/BETA-HYDROLASE"/>
    <property type="match status" value="1"/>
</dbReference>